<evidence type="ECO:0000313" key="6">
    <source>
        <dbReference type="Proteomes" id="UP000238153"/>
    </source>
</evidence>
<dbReference type="EMBL" id="JAVSOO010000009">
    <property type="protein sequence ID" value="MDT4286348.1"/>
    <property type="molecule type" value="Genomic_DNA"/>
</dbReference>
<protein>
    <submittedName>
        <fullName evidence="3">Glyoxalase family protein</fullName>
    </submittedName>
    <submittedName>
        <fullName evidence="4">VOC family protein</fullName>
    </submittedName>
</protein>
<dbReference type="PROSITE" id="PS51819">
    <property type="entry name" value="VOC"/>
    <property type="match status" value="1"/>
</dbReference>
<dbReference type="Proteomes" id="UP001269271">
    <property type="component" value="Unassembled WGS sequence"/>
</dbReference>
<dbReference type="AlphaFoldDB" id="A0A023UEE5"/>
<dbReference type="GO" id="GO:0046872">
    <property type="term" value="F:metal ion binding"/>
    <property type="evidence" value="ECO:0007669"/>
    <property type="project" value="UniProtKB-KW"/>
</dbReference>
<reference evidence="4 7" key="4">
    <citation type="submission" date="2023-08" db="EMBL/GenBank/DDBJ databases">
        <title>Genomic surveillance of Staphylococcus haemolyticus neonatal outbreak in southern France.</title>
        <authorList>
            <person name="Magnan C."/>
            <person name="Morsli M."/>
            <person name="Thiery B."/>
            <person name="Salipante F."/>
            <person name="Attar J."/>
            <person name="Massimo D.M."/>
            <person name="Ory J."/>
            <person name="Pantel A."/>
            <person name="Lavigne J.-P."/>
        </authorList>
    </citation>
    <scope>NUCLEOTIDE SEQUENCE [LARGE SCALE GENOMIC DNA]</scope>
    <source>
        <strain evidence="4 7">NSH026</strain>
    </source>
</reference>
<evidence type="ECO:0000259" key="2">
    <source>
        <dbReference type="PROSITE" id="PS51819"/>
    </source>
</evidence>
<organism evidence="3">
    <name type="scientific">Staphylococcus haemolyticus</name>
    <dbReference type="NCBI Taxonomy" id="1283"/>
    <lineage>
        <taxon>Bacteria</taxon>
        <taxon>Bacillati</taxon>
        <taxon>Bacillota</taxon>
        <taxon>Bacilli</taxon>
        <taxon>Bacillales</taxon>
        <taxon>Staphylococcaceae</taxon>
        <taxon>Staphylococcus</taxon>
    </lineage>
</organism>
<name>A0A023UEE5_STAHA</name>
<evidence type="ECO:0000313" key="3">
    <source>
        <dbReference type="EMBL" id="AHX99878.1"/>
    </source>
</evidence>
<keyword evidence="1" id="KW-0479">Metal-binding</keyword>
<dbReference type="PANTHER" id="PTHR43048:SF6">
    <property type="entry name" value="BLR8189 PROTEIN"/>
    <property type="match status" value="1"/>
</dbReference>
<dbReference type="InterPro" id="IPR051785">
    <property type="entry name" value="MMCE/EMCE_epimerase"/>
</dbReference>
<reference evidence="5 6" key="3">
    <citation type="submission" date="2017-11" db="EMBL/GenBank/DDBJ databases">
        <authorList>
            <person name="Founou R.C."/>
            <person name="Founou L."/>
            <person name="Allam M."/>
            <person name="Ismail A."/>
            <person name="Essack S.Y."/>
        </authorList>
    </citation>
    <scope>NUCLEOTIDE SEQUENCE [LARGE SCALE GENOMIC DNA]</scope>
    <source>
        <strain evidence="5 6">G811N2B1</strain>
    </source>
</reference>
<dbReference type="InterPro" id="IPR029068">
    <property type="entry name" value="Glyas_Bleomycin-R_OHBP_Dase"/>
</dbReference>
<dbReference type="SUPFAM" id="SSF54593">
    <property type="entry name" value="Glyoxalase/Bleomycin resistance protein/Dihydroxybiphenyl dioxygenase"/>
    <property type="match status" value="1"/>
</dbReference>
<dbReference type="STRING" id="1283.ShL2_00094"/>
<accession>A0A023UEE5</accession>
<dbReference type="CDD" id="cd16361">
    <property type="entry name" value="VOC_ShValD_like"/>
    <property type="match status" value="1"/>
</dbReference>
<evidence type="ECO:0000256" key="1">
    <source>
        <dbReference type="ARBA" id="ARBA00022723"/>
    </source>
</evidence>
<dbReference type="EMBL" id="KF006347">
    <property type="protein sequence ID" value="AHX99878.1"/>
    <property type="molecule type" value="Genomic_DNA"/>
</dbReference>
<dbReference type="OMA" id="IELFEMH"/>
<evidence type="ECO:0000313" key="4">
    <source>
        <dbReference type="EMBL" id="MDT4286348.1"/>
    </source>
</evidence>
<reference evidence="3" key="1">
    <citation type="submission" date="2013-03" db="EMBL/GenBank/DDBJ databases">
        <authorList>
            <person name="Borui P."/>
            <person name="Yunsong Y."/>
        </authorList>
    </citation>
    <scope>NUCLEOTIDE SEQUENCE</scope>
    <source>
        <strain evidence="3">SH32</strain>
    </source>
</reference>
<dbReference type="PATRIC" id="fig|1283.480.peg.1478"/>
<dbReference type="PANTHER" id="PTHR43048">
    <property type="entry name" value="METHYLMALONYL-COA EPIMERASE"/>
    <property type="match status" value="1"/>
</dbReference>
<dbReference type="Gene3D" id="3.10.180.10">
    <property type="entry name" value="2,3-Dihydroxybiphenyl 1,2-Dioxygenase, domain 1"/>
    <property type="match status" value="1"/>
</dbReference>
<reference evidence="3" key="2">
    <citation type="journal article" date="2014" name="PLoS ONE">
        <title>Characterization of the staphylococcal cassette chromosome composite island of Staphylococcus haemolyticus SH32, a methicillin-resistant clinical isolate from China.</title>
        <authorList>
            <person name="Yu D."/>
            <person name="Pi B."/>
            <person name="Chen Y."/>
            <person name="Wang Y."/>
            <person name="Ruan Z."/>
            <person name="Otto M."/>
            <person name="Yu Y."/>
        </authorList>
    </citation>
    <scope>NUCLEOTIDE SEQUENCE</scope>
    <source>
        <strain evidence="3">SH32</strain>
    </source>
</reference>
<dbReference type="Proteomes" id="UP000238153">
    <property type="component" value="Unassembled WGS sequence"/>
</dbReference>
<evidence type="ECO:0000313" key="7">
    <source>
        <dbReference type="Proteomes" id="UP001269271"/>
    </source>
</evidence>
<gene>
    <name evidence="5" type="ORF">CV019_04625</name>
    <name evidence="4" type="ORF">RO950_04865</name>
    <name evidence="3" type="ORF">SHP0169</name>
</gene>
<dbReference type="InterPro" id="IPR037523">
    <property type="entry name" value="VOC_core"/>
</dbReference>
<dbReference type="GO" id="GO:0046491">
    <property type="term" value="P:L-methylmalonyl-CoA metabolic process"/>
    <property type="evidence" value="ECO:0007669"/>
    <property type="project" value="TreeGrafter"/>
</dbReference>
<dbReference type="KEGG" id="shh:ShL2_00094"/>
<dbReference type="Pfam" id="PF00903">
    <property type="entry name" value="Glyoxalase"/>
    <property type="match status" value="1"/>
</dbReference>
<dbReference type="InterPro" id="IPR004360">
    <property type="entry name" value="Glyas_Fos-R_dOase_dom"/>
</dbReference>
<evidence type="ECO:0000313" key="5">
    <source>
        <dbReference type="EMBL" id="PPJ76081.1"/>
    </source>
</evidence>
<dbReference type="GO" id="GO:0004493">
    <property type="term" value="F:methylmalonyl-CoA epimerase activity"/>
    <property type="evidence" value="ECO:0007669"/>
    <property type="project" value="TreeGrafter"/>
</dbReference>
<dbReference type="RefSeq" id="WP_011274495.1">
    <property type="nucleotide sequence ID" value="NZ_CAJCFW010000031.1"/>
</dbReference>
<keyword evidence="7" id="KW-1185">Reference proteome</keyword>
<dbReference type="EMBL" id="PGWX01000235">
    <property type="protein sequence ID" value="PPJ76081.1"/>
    <property type="molecule type" value="Genomic_DNA"/>
</dbReference>
<sequence>MNINRGINHIGLTVPDIEAATAFFKEGLNGKIAYDSQRKTDEPRGGEIVEHILGLEEGASIIHKRMMVFGNGPNIEMFEFKDAHQGQAQTLQDIGYTHISFYIEAEHFDEAVKQLTQAGGQPISEPHVNTKYEDTEGNQTVYVKSPWGSLIELQTVPNGFYYPYDSEAEVFVPKKVDN</sequence>
<proteinExistence type="predicted"/>
<feature type="domain" description="VOC" evidence="2">
    <location>
        <begin position="6"/>
        <end position="156"/>
    </location>
</feature>